<evidence type="ECO:0000313" key="1">
    <source>
        <dbReference type="EMBL" id="QRC92397.1"/>
    </source>
</evidence>
<dbReference type="AlphaFoldDB" id="A0A7U2HY71"/>
<dbReference type="Proteomes" id="UP000663193">
    <property type="component" value="Chromosome 2"/>
</dbReference>
<evidence type="ECO:0000313" key="2">
    <source>
        <dbReference type="Proteomes" id="UP000663193"/>
    </source>
</evidence>
<keyword evidence="2" id="KW-1185">Reference proteome</keyword>
<name>A0A7U2HY71_PHANO</name>
<proteinExistence type="predicted"/>
<accession>A0A7U2HY71</accession>
<gene>
    <name evidence="1" type="ORF">JI435_402410</name>
</gene>
<dbReference type="VEuPathDB" id="FungiDB:JI435_402410"/>
<sequence length="217" mass="24320">MDLDSTLQSGVCLQLPIIHTRRLRWINTSIARPLLSPKRSESKSIYKVQENRSALGGGYGMAIFISLTSPPAQRRSIHESEARRMHVHARMTSVWHTSSRFLLALVPSTSLLKPCTAIDCPVRALRTAPIHALHLQNTPNSSSHPYFVSLAWPHNLSASLQINTTYSICWNFWHASVPLSEHRQCKGAEDHGEDAASQNAEISVVSCREDHQDQLRL</sequence>
<organism evidence="1 2">
    <name type="scientific">Phaeosphaeria nodorum (strain SN15 / ATCC MYA-4574 / FGSC 10173)</name>
    <name type="common">Glume blotch fungus</name>
    <name type="synonym">Parastagonospora nodorum</name>
    <dbReference type="NCBI Taxonomy" id="321614"/>
    <lineage>
        <taxon>Eukaryota</taxon>
        <taxon>Fungi</taxon>
        <taxon>Dikarya</taxon>
        <taxon>Ascomycota</taxon>
        <taxon>Pezizomycotina</taxon>
        <taxon>Dothideomycetes</taxon>
        <taxon>Pleosporomycetidae</taxon>
        <taxon>Pleosporales</taxon>
        <taxon>Pleosporineae</taxon>
        <taxon>Phaeosphaeriaceae</taxon>
        <taxon>Parastagonospora</taxon>
    </lineage>
</organism>
<protein>
    <submittedName>
        <fullName evidence="1">Uncharacterized protein</fullName>
    </submittedName>
</protein>
<dbReference type="EMBL" id="CP069024">
    <property type="protein sequence ID" value="QRC92397.1"/>
    <property type="molecule type" value="Genomic_DNA"/>
</dbReference>
<reference evidence="2" key="1">
    <citation type="journal article" date="2021" name="BMC Genomics">
        <title>Chromosome-level genome assembly and manually-curated proteome of model necrotroph Parastagonospora nodorum Sn15 reveals a genome-wide trove of candidate effector homologs, and redundancy of virulence-related functions within an accessory chromosome.</title>
        <authorList>
            <person name="Bertazzoni S."/>
            <person name="Jones D.A.B."/>
            <person name="Phan H.T."/>
            <person name="Tan K.-C."/>
            <person name="Hane J.K."/>
        </authorList>
    </citation>
    <scope>NUCLEOTIDE SEQUENCE [LARGE SCALE GENOMIC DNA]</scope>
    <source>
        <strain evidence="2">SN15 / ATCC MYA-4574 / FGSC 10173)</strain>
    </source>
</reference>